<sequence>MGVTRCENSTEPRDPMAGDPNVQVPPTMTNPSMATRPPSSAQLVGTFTTEHGGYAGETGSGVGNPSIDEPHVDLGDDTEFARLREAVGQV</sequence>
<reference evidence="2" key="2">
    <citation type="submission" date="2021-03" db="UniProtKB">
        <authorList>
            <consortium name="EnsemblPlants"/>
        </authorList>
    </citation>
    <scope>IDENTIFICATION</scope>
</reference>
<evidence type="ECO:0000313" key="2">
    <source>
        <dbReference type="EnsemblPlants" id="cds.evm.model.01.2691"/>
    </source>
</evidence>
<dbReference type="EMBL" id="UZAU01000078">
    <property type="status" value="NOT_ANNOTATED_CDS"/>
    <property type="molecule type" value="Genomic_DNA"/>
</dbReference>
<dbReference type="Proteomes" id="UP000596661">
    <property type="component" value="Chromosome 1"/>
</dbReference>
<accession>A0A803NM83</accession>
<dbReference type="AlphaFoldDB" id="A0A803NM83"/>
<name>A0A803NM83_CANSA</name>
<dbReference type="EnsemblPlants" id="evm.model.01.2691">
    <property type="protein sequence ID" value="cds.evm.model.01.2691"/>
    <property type="gene ID" value="evm.TU.01.2691"/>
</dbReference>
<organism evidence="2 3">
    <name type="scientific">Cannabis sativa</name>
    <name type="common">Hemp</name>
    <name type="synonym">Marijuana</name>
    <dbReference type="NCBI Taxonomy" id="3483"/>
    <lineage>
        <taxon>Eukaryota</taxon>
        <taxon>Viridiplantae</taxon>
        <taxon>Streptophyta</taxon>
        <taxon>Embryophyta</taxon>
        <taxon>Tracheophyta</taxon>
        <taxon>Spermatophyta</taxon>
        <taxon>Magnoliopsida</taxon>
        <taxon>eudicotyledons</taxon>
        <taxon>Gunneridae</taxon>
        <taxon>Pentapetalae</taxon>
        <taxon>rosids</taxon>
        <taxon>fabids</taxon>
        <taxon>Rosales</taxon>
        <taxon>Cannabaceae</taxon>
        <taxon>Cannabis</taxon>
    </lineage>
</organism>
<evidence type="ECO:0000313" key="3">
    <source>
        <dbReference type="Proteomes" id="UP000596661"/>
    </source>
</evidence>
<feature type="compositionally biased region" description="Polar residues" evidence="1">
    <location>
        <begin position="24"/>
        <end position="44"/>
    </location>
</feature>
<evidence type="ECO:0000256" key="1">
    <source>
        <dbReference type="SAM" id="MobiDB-lite"/>
    </source>
</evidence>
<reference evidence="2" key="1">
    <citation type="submission" date="2018-11" db="EMBL/GenBank/DDBJ databases">
        <authorList>
            <person name="Grassa J C."/>
        </authorList>
    </citation>
    <scope>NUCLEOTIDE SEQUENCE [LARGE SCALE GENOMIC DNA]</scope>
</reference>
<dbReference type="Gramene" id="evm.model.01.2691">
    <property type="protein sequence ID" value="cds.evm.model.01.2691"/>
    <property type="gene ID" value="evm.TU.01.2691"/>
</dbReference>
<keyword evidence="3" id="KW-1185">Reference proteome</keyword>
<feature type="region of interest" description="Disordered" evidence="1">
    <location>
        <begin position="1"/>
        <end position="44"/>
    </location>
</feature>
<protein>
    <submittedName>
        <fullName evidence="2">Uncharacterized protein</fullName>
    </submittedName>
</protein>
<proteinExistence type="predicted"/>